<organism evidence="2 3">
    <name type="scientific">Diplocloster agilis</name>
    <dbReference type="NCBI Taxonomy" id="2850323"/>
    <lineage>
        <taxon>Bacteria</taxon>
        <taxon>Bacillati</taxon>
        <taxon>Bacillota</taxon>
        <taxon>Clostridia</taxon>
        <taxon>Lachnospirales</taxon>
        <taxon>Lachnospiraceae</taxon>
        <taxon>Diplocloster</taxon>
    </lineage>
</organism>
<accession>A0A949K6M5</accession>
<evidence type="ECO:0000313" key="2">
    <source>
        <dbReference type="EMBL" id="MBU9737158.1"/>
    </source>
</evidence>
<keyword evidence="3" id="KW-1185">Reference proteome</keyword>
<evidence type="ECO:0000259" key="1">
    <source>
        <dbReference type="Pfam" id="PF12959"/>
    </source>
</evidence>
<dbReference type="RefSeq" id="WP_165487134.1">
    <property type="nucleotide sequence ID" value="NZ_JAHQCW010000017.1"/>
</dbReference>
<dbReference type="Proteomes" id="UP000712157">
    <property type="component" value="Unassembled WGS sequence"/>
</dbReference>
<proteinExistence type="predicted"/>
<evidence type="ECO:0000313" key="3">
    <source>
        <dbReference type="Proteomes" id="UP000712157"/>
    </source>
</evidence>
<dbReference type="EMBL" id="JAHQCW010000017">
    <property type="protein sequence ID" value="MBU9737158.1"/>
    <property type="molecule type" value="Genomic_DNA"/>
</dbReference>
<dbReference type="Pfam" id="PF12959">
    <property type="entry name" value="DUF3848"/>
    <property type="match status" value="1"/>
</dbReference>
<dbReference type="AlphaFoldDB" id="A0A949K6M5"/>
<sequence length="110" mass="13120">MAVDYNDLLYEKAQKEYDDLIAELKELPSEQVIERAYEKVIKENILCILEDSQRDQKEAKALYLEKYPLDRAYQDWLKSDVSETAMLRDSIDDTAKDVVKERREKQRESR</sequence>
<feature type="domain" description="DUF3848" evidence="1">
    <location>
        <begin position="6"/>
        <end position="98"/>
    </location>
</feature>
<comment type="caution">
    <text evidence="2">The sequence shown here is derived from an EMBL/GenBank/DDBJ whole genome shotgun (WGS) entry which is preliminary data.</text>
</comment>
<reference evidence="2" key="1">
    <citation type="submission" date="2021-06" db="EMBL/GenBank/DDBJ databases">
        <title>Description of novel taxa of the family Lachnospiraceae.</title>
        <authorList>
            <person name="Chaplin A.V."/>
            <person name="Sokolova S.R."/>
            <person name="Pikina A.P."/>
            <person name="Korzhanova M."/>
            <person name="Belova V."/>
            <person name="Korostin D."/>
            <person name="Efimov B.A."/>
        </authorList>
    </citation>
    <scope>NUCLEOTIDE SEQUENCE</scope>
    <source>
        <strain evidence="2">ASD5720</strain>
    </source>
</reference>
<gene>
    <name evidence="2" type="ORF">KTH89_11450</name>
</gene>
<protein>
    <submittedName>
        <fullName evidence="2">DUF3848 domain-containing protein</fullName>
    </submittedName>
</protein>
<name>A0A949K6M5_9FIRM</name>
<dbReference type="InterPro" id="IPR024380">
    <property type="entry name" value="DUF3848"/>
</dbReference>